<dbReference type="AlphaFoldDB" id="A0AA37HJV9"/>
<accession>A0AA37HJV9</accession>
<keyword evidence="5" id="KW-1185">Reference proteome</keyword>
<gene>
    <name evidence="4" type="primary">rfbB</name>
    <name evidence="4" type="ORF">NBEOAGPD_0254</name>
</gene>
<protein>
    <submittedName>
        <fullName evidence="4">dTDP-glucose 4,6-dehydratase</fullName>
    </submittedName>
</protein>
<feature type="domain" description="NAD-dependent epimerase/dehydratase" evidence="3">
    <location>
        <begin position="3"/>
        <end position="217"/>
    </location>
</feature>
<dbReference type="InterPro" id="IPR001509">
    <property type="entry name" value="Epimerase_deHydtase"/>
</dbReference>
<evidence type="ECO:0000313" key="4">
    <source>
        <dbReference type="EMBL" id="GJD77052.1"/>
    </source>
</evidence>
<dbReference type="Pfam" id="PF01370">
    <property type="entry name" value="Epimerase"/>
    <property type="match status" value="1"/>
</dbReference>
<sequence>MRIFVTGASGFIGSHLCRDLIRAGHELLALSRETQPWRLADLTGRFTLLRGGLDDQPDWAHRLEAFAPEAVVHLAWNGVAGSARNSPAQARNIVWTTDLLERSARCGARAFVGTGSQAEYGGDPDLEKPEKPTTVYGEAKLSSGRMGAAIARELGIRFAWIRIFSVFGPMDHPHWLIPGLIRDLLRGQTPALTGGEQLWDFLSVVDAARAVRLVVESEGAAGIFPLGSGEAPPLRATIEALRDRIDPRRALDFGRIPYRPDQVMLLRADIRRLQALGWRPEIPLAQGLGETVQWYRANPWIFQ</sequence>
<comment type="caution">
    <text evidence="4">The sequence shown here is derived from an EMBL/GenBank/DDBJ whole genome shotgun (WGS) entry which is preliminary data.</text>
</comment>
<dbReference type="Gene3D" id="3.40.50.720">
    <property type="entry name" value="NAD(P)-binding Rossmann-like Domain"/>
    <property type="match status" value="1"/>
</dbReference>
<comment type="pathway">
    <text evidence="1">Bacterial outer membrane biogenesis; LPS O-antigen biosynthesis.</text>
</comment>
<evidence type="ECO:0000313" key="5">
    <source>
        <dbReference type="Proteomes" id="UP001055108"/>
    </source>
</evidence>
<proteinExistence type="inferred from homology"/>
<dbReference type="EMBL" id="BPQM01000005">
    <property type="protein sequence ID" value="GJD77052.1"/>
    <property type="molecule type" value="Genomic_DNA"/>
</dbReference>
<evidence type="ECO:0000256" key="1">
    <source>
        <dbReference type="ARBA" id="ARBA00005125"/>
    </source>
</evidence>
<dbReference type="SUPFAM" id="SSF51735">
    <property type="entry name" value="NAD(P)-binding Rossmann-fold domains"/>
    <property type="match status" value="1"/>
</dbReference>
<organism evidence="4 5">
    <name type="scientific">Methylobacterium gregans</name>
    <dbReference type="NCBI Taxonomy" id="374424"/>
    <lineage>
        <taxon>Bacteria</taxon>
        <taxon>Pseudomonadati</taxon>
        <taxon>Pseudomonadota</taxon>
        <taxon>Alphaproteobacteria</taxon>
        <taxon>Hyphomicrobiales</taxon>
        <taxon>Methylobacteriaceae</taxon>
        <taxon>Methylobacterium</taxon>
    </lineage>
</organism>
<reference evidence="4" key="1">
    <citation type="journal article" date="2016" name="Front. Microbiol.">
        <title>Genome Sequence of the Piezophilic, Mesophilic Sulfate-Reducing Bacterium Desulfovibrio indicus J2T.</title>
        <authorList>
            <person name="Cao J."/>
            <person name="Maignien L."/>
            <person name="Shao Z."/>
            <person name="Alain K."/>
            <person name="Jebbar M."/>
        </authorList>
    </citation>
    <scope>NUCLEOTIDE SEQUENCE</scope>
    <source>
        <strain evidence="4">NBRC 103626</strain>
    </source>
</reference>
<evidence type="ECO:0000259" key="3">
    <source>
        <dbReference type="Pfam" id="PF01370"/>
    </source>
</evidence>
<reference evidence="4" key="2">
    <citation type="submission" date="2021-08" db="EMBL/GenBank/DDBJ databases">
        <authorList>
            <person name="Tani A."/>
            <person name="Ola A."/>
            <person name="Ogura Y."/>
            <person name="Katsura K."/>
            <person name="Hayashi T."/>
        </authorList>
    </citation>
    <scope>NUCLEOTIDE SEQUENCE</scope>
    <source>
        <strain evidence="4">NBRC 103626</strain>
    </source>
</reference>
<dbReference type="InterPro" id="IPR036291">
    <property type="entry name" value="NAD(P)-bd_dom_sf"/>
</dbReference>
<evidence type="ECO:0000256" key="2">
    <source>
        <dbReference type="ARBA" id="ARBA00007637"/>
    </source>
</evidence>
<name>A0AA37HJV9_9HYPH</name>
<dbReference type="RefSeq" id="WP_238300654.1">
    <property type="nucleotide sequence ID" value="NZ_BPQM01000005.1"/>
</dbReference>
<dbReference type="Proteomes" id="UP001055108">
    <property type="component" value="Unassembled WGS sequence"/>
</dbReference>
<comment type="similarity">
    <text evidence="2">Belongs to the NAD(P)-dependent epimerase/dehydratase family.</text>
</comment>
<dbReference type="PANTHER" id="PTHR43000">
    <property type="entry name" value="DTDP-D-GLUCOSE 4,6-DEHYDRATASE-RELATED"/>
    <property type="match status" value="1"/>
</dbReference>